<protein>
    <submittedName>
        <fullName evidence="1">Uncharacterized conserved protein, DUF1697 family</fullName>
    </submittedName>
</protein>
<proteinExistence type="predicted"/>
<dbReference type="AlphaFoldDB" id="A0A1H3EQW8"/>
<dbReference type="SUPFAM" id="SSF160379">
    <property type="entry name" value="SP0830-like"/>
    <property type="match status" value="1"/>
</dbReference>
<reference evidence="2" key="1">
    <citation type="submission" date="2016-10" db="EMBL/GenBank/DDBJ databases">
        <authorList>
            <person name="Varghese N."/>
            <person name="Submissions S."/>
        </authorList>
    </citation>
    <scope>NUCLEOTIDE SEQUENCE [LARGE SCALE GENOMIC DNA]</scope>
    <source>
        <strain evidence="2">VPI 5359</strain>
    </source>
</reference>
<dbReference type="Pfam" id="PF08002">
    <property type="entry name" value="DUF1697"/>
    <property type="match status" value="1"/>
</dbReference>
<evidence type="ECO:0000313" key="2">
    <source>
        <dbReference type="Proteomes" id="UP000199652"/>
    </source>
</evidence>
<dbReference type="OrthoDB" id="9806494at2"/>
<dbReference type="RefSeq" id="WP_090244557.1">
    <property type="nucleotide sequence ID" value="NZ_FNOU01000008.1"/>
</dbReference>
<gene>
    <name evidence="1" type="ORF">SAMN04488579_10810</name>
</gene>
<dbReference type="PANTHER" id="PTHR36439:SF1">
    <property type="entry name" value="DUF1697 DOMAIN-CONTAINING PROTEIN"/>
    <property type="match status" value="1"/>
</dbReference>
<dbReference type="Gene3D" id="3.30.70.1280">
    <property type="entry name" value="SP0830-like domains"/>
    <property type="match status" value="1"/>
</dbReference>
<accession>A0A1H3EQW8</accession>
<dbReference type="Gene3D" id="3.30.70.1260">
    <property type="entry name" value="bacterial protein sp0830 like"/>
    <property type="match status" value="1"/>
</dbReference>
<name>A0A1H3EQW8_EUBBA</name>
<organism evidence="1 2">
    <name type="scientific">Eubacterium barkeri</name>
    <name type="common">Clostridium barkeri</name>
    <dbReference type="NCBI Taxonomy" id="1528"/>
    <lineage>
        <taxon>Bacteria</taxon>
        <taxon>Bacillati</taxon>
        <taxon>Bacillota</taxon>
        <taxon>Clostridia</taxon>
        <taxon>Eubacteriales</taxon>
        <taxon>Eubacteriaceae</taxon>
        <taxon>Eubacterium</taxon>
    </lineage>
</organism>
<sequence>MKRYIALLRGINISGKNKIPMAELKSCFIELGHIDVFTYLNSGNVVFSTDEQSENVLADKIKVMIQERFELDIPVFVISQEELRDLLSEAPVWWGDENKAIYDNLIFVMFPAVAEIIAEKIGKPTKELEQICICKNVIFWSFDRKNYAKANWWKKTASTGIGEMITIRTANTLKKIVGM</sequence>
<keyword evidence="2" id="KW-1185">Reference proteome</keyword>
<dbReference type="InterPro" id="IPR012545">
    <property type="entry name" value="DUF1697"/>
</dbReference>
<dbReference type="PIRSF" id="PIRSF008502">
    <property type="entry name" value="UCP008502"/>
    <property type="match status" value="1"/>
</dbReference>
<dbReference type="EMBL" id="FNOU01000008">
    <property type="protein sequence ID" value="SDX81136.1"/>
    <property type="molecule type" value="Genomic_DNA"/>
</dbReference>
<dbReference type="STRING" id="1528.SAMN04488579_10810"/>
<dbReference type="Proteomes" id="UP000199652">
    <property type="component" value="Unassembled WGS sequence"/>
</dbReference>
<evidence type="ECO:0000313" key="1">
    <source>
        <dbReference type="EMBL" id="SDX81136.1"/>
    </source>
</evidence>
<dbReference type="PANTHER" id="PTHR36439">
    <property type="entry name" value="BLL4334 PROTEIN"/>
    <property type="match status" value="1"/>
</dbReference>